<proteinExistence type="predicted"/>
<dbReference type="Pfam" id="PF08867">
    <property type="entry name" value="FRG"/>
    <property type="match status" value="1"/>
</dbReference>
<feature type="domain" description="FRG" evidence="1">
    <location>
        <begin position="26"/>
        <end position="124"/>
    </location>
</feature>
<dbReference type="EMBL" id="FOIJ01000006">
    <property type="protein sequence ID" value="SET98582.1"/>
    <property type="molecule type" value="Genomic_DNA"/>
</dbReference>
<sequence>MIHEATVNNTAELLEGLSELTKKTGPDEIVWFRGHVNEKFKLLPSIARHPKGLEREALLAKRFKQNAYSFRNLPPQGEWEWLFLMQHFGVPTRLLDWTESPLVGLYFAVHDDDPSHDSANGHLWALLPAKFNYEVPRLRPNVAIDIPSFGVDPILDDYSPDKIGLETMSSRLPVAAIAHRQNERIMAQLGVFTIMHRDKTPLEDLADKYLAKFTIPATAKPRFKAELSNLRITRMTMFPELASVAAVAKEVLK</sequence>
<reference evidence="3" key="1">
    <citation type="submission" date="2016-10" db="EMBL/GenBank/DDBJ databases">
        <authorList>
            <person name="Varghese N."/>
            <person name="Submissions S."/>
        </authorList>
    </citation>
    <scope>NUCLEOTIDE SEQUENCE [LARGE SCALE GENOMIC DNA]</scope>
    <source>
        <strain evidence="3">DSM 16858</strain>
    </source>
</reference>
<name>A0A1I0ING0_9BACT</name>
<dbReference type="AlphaFoldDB" id="A0A1I0ING0"/>
<keyword evidence="3" id="KW-1185">Reference proteome</keyword>
<dbReference type="RefSeq" id="WP_093520345.1">
    <property type="nucleotide sequence ID" value="NZ_FOIJ01000006.1"/>
</dbReference>
<evidence type="ECO:0000259" key="1">
    <source>
        <dbReference type="SMART" id="SM00901"/>
    </source>
</evidence>
<evidence type="ECO:0000313" key="2">
    <source>
        <dbReference type="EMBL" id="SET98582.1"/>
    </source>
</evidence>
<dbReference type="SMART" id="SM00901">
    <property type="entry name" value="FRG"/>
    <property type="match status" value="1"/>
</dbReference>
<organism evidence="2 3">
    <name type="scientific">Stigmatella erecta</name>
    <dbReference type="NCBI Taxonomy" id="83460"/>
    <lineage>
        <taxon>Bacteria</taxon>
        <taxon>Pseudomonadati</taxon>
        <taxon>Myxococcota</taxon>
        <taxon>Myxococcia</taxon>
        <taxon>Myxococcales</taxon>
        <taxon>Cystobacterineae</taxon>
        <taxon>Archangiaceae</taxon>
        <taxon>Stigmatella</taxon>
    </lineage>
</organism>
<dbReference type="Proteomes" id="UP000199181">
    <property type="component" value="Unassembled WGS sequence"/>
</dbReference>
<accession>A0A1I0ING0</accession>
<dbReference type="InterPro" id="IPR014966">
    <property type="entry name" value="FRG-dom"/>
</dbReference>
<protein>
    <submittedName>
        <fullName evidence="2">FRG domain-containing protein</fullName>
    </submittedName>
</protein>
<gene>
    <name evidence="2" type="ORF">SAMN05443639_106173</name>
</gene>
<evidence type="ECO:0000313" key="3">
    <source>
        <dbReference type="Proteomes" id="UP000199181"/>
    </source>
</evidence>